<dbReference type="EMBL" id="JANPWB010000014">
    <property type="protein sequence ID" value="KAJ1097583.1"/>
    <property type="molecule type" value="Genomic_DNA"/>
</dbReference>
<protein>
    <submittedName>
        <fullName evidence="2">Uncharacterized protein</fullName>
    </submittedName>
</protein>
<sequence length="125" mass="12951">MDGGGVQASRPAPAGQYTGRGRSPGAFFLGCPATGIRRRGPVQAPPGTLSVLSACRVCHQLSYRPGRGPAGRVTVAILFSLPRISLISAWAWNAGSPFFLPCATPARPRVTGVSETASFCSLGPR</sequence>
<comment type="caution">
    <text evidence="2">The sequence shown here is derived from an EMBL/GenBank/DDBJ whole genome shotgun (WGS) entry which is preliminary data.</text>
</comment>
<feature type="region of interest" description="Disordered" evidence="1">
    <location>
        <begin position="1"/>
        <end position="25"/>
    </location>
</feature>
<dbReference type="AlphaFoldDB" id="A0AAV7M332"/>
<evidence type="ECO:0000313" key="3">
    <source>
        <dbReference type="Proteomes" id="UP001066276"/>
    </source>
</evidence>
<keyword evidence="3" id="KW-1185">Reference proteome</keyword>
<evidence type="ECO:0000313" key="2">
    <source>
        <dbReference type="EMBL" id="KAJ1097583.1"/>
    </source>
</evidence>
<proteinExistence type="predicted"/>
<reference evidence="2" key="1">
    <citation type="journal article" date="2022" name="bioRxiv">
        <title>Sequencing and chromosome-scale assembly of the giantPleurodeles waltlgenome.</title>
        <authorList>
            <person name="Brown T."/>
            <person name="Elewa A."/>
            <person name="Iarovenko S."/>
            <person name="Subramanian E."/>
            <person name="Araus A.J."/>
            <person name="Petzold A."/>
            <person name="Susuki M."/>
            <person name="Suzuki K.-i.T."/>
            <person name="Hayashi T."/>
            <person name="Toyoda A."/>
            <person name="Oliveira C."/>
            <person name="Osipova E."/>
            <person name="Leigh N.D."/>
            <person name="Simon A."/>
            <person name="Yun M.H."/>
        </authorList>
    </citation>
    <scope>NUCLEOTIDE SEQUENCE</scope>
    <source>
        <strain evidence="2">20211129_DDA</strain>
        <tissue evidence="2">Liver</tissue>
    </source>
</reference>
<gene>
    <name evidence="2" type="ORF">NDU88_002701</name>
</gene>
<accession>A0AAV7M332</accession>
<organism evidence="2 3">
    <name type="scientific">Pleurodeles waltl</name>
    <name type="common">Iberian ribbed newt</name>
    <dbReference type="NCBI Taxonomy" id="8319"/>
    <lineage>
        <taxon>Eukaryota</taxon>
        <taxon>Metazoa</taxon>
        <taxon>Chordata</taxon>
        <taxon>Craniata</taxon>
        <taxon>Vertebrata</taxon>
        <taxon>Euteleostomi</taxon>
        <taxon>Amphibia</taxon>
        <taxon>Batrachia</taxon>
        <taxon>Caudata</taxon>
        <taxon>Salamandroidea</taxon>
        <taxon>Salamandridae</taxon>
        <taxon>Pleurodelinae</taxon>
        <taxon>Pleurodeles</taxon>
    </lineage>
</organism>
<name>A0AAV7M332_PLEWA</name>
<dbReference type="Proteomes" id="UP001066276">
    <property type="component" value="Chromosome 10"/>
</dbReference>
<evidence type="ECO:0000256" key="1">
    <source>
        <dbReference type="SAM" id="MobiDB-lite"/>
    </source>
</evidence>